<dbReference type="Pfam" id="PF01697">
    <property type="entry name" value="Glyco_transf_92"/>
    <property type="match status" value="1"/>
</dbReference>
<proteinExistence type="inferred from homology"/>
<dbReference type="InterPro" id="IPR008166">
    <property type="entry name" value="Glyco_transf_92"/>
</dbReference>
<evidence type="ECO:0000313" key="10">
    <source>
        <dbReference type="Proteomes" id="UP001381693"/>
    </source>
</evidence>
<evidence type="ECO:0000256" key="1">
    <source>
        <dbReference type="ARBA" id="ARBA00004167"/>
    </source>
</evidence>
<evidence type="ECO:0000256" key="3">
    <source>
        <dbReference type="ARBA" id="ARBA00022676"/>
    </source>
</evidence>
<evidence type="ECO:0000256" key="6">
    <source>
        <dbReference type="ARBA" id="ARBA00022989"/>
    </source>
</evidence>
<gene>
    <name evidence="9" type="ORF">SK128_000015</name>
</gene>
<keyword evidence="7" id="KW-0472">Membrane</keyword>
<reference evidence="9 10" key="1">
    <citation type="submission" date="2023-11" db="EMBL/GenBank/DDBJ databases">
        <title>Halocaridina rubra genome assembly.</title>
        <authorList>
            <person name="Smith C."/>
        </authorList>
    </citation>
    <scope>NUCLEOTIDE SEQUENCE [LARGE SCALE GENOMIC DNA]</scope>
    <source>
        <strain evidence="9">EP-1</strain>
        <tissue evidence="9">Whole</tissue>
    </source>
</reference>
<evidence type="ECO:0000256" key="8">
    <source>
        <dbReference type="RuleBase" id="RU366017"/>
    </source>
</evidence>
<dbReference type="EC" id="2.4.1.-" evidence="8"/>
<protein>
    <recommendedName>
        <fullName evidence="8">Glycosyltransferase family 92 protein</fullName>
        <ecNumber evidence="8">2.4.1.-</ecNumber>
    </recommendedName>
</protein>
<dbReference type="PANTHER" id="PTHR21461:SF40">
    <property type="entry name" value="GLYCOSYLTRANSFERASE FAMILY 92 PROTEIN"/>
    <property type="match status" value="1"/>
</dbReference>
<keyword evidence="3 8" id="KW-0328">Glycosyltransferase</keyword>
<name>A0AAN8WNN5_HALRR</name>
<dbReference type="GO" id="GO:0016020">
    <property type="term" value="C:membrane"/>
    <property type="evidence" value="ECO:0007669"/>
    <property type="project" value="UniProtKB-SubCell"/>
</dbReference>
<evidence type="ECO:0000256" key="7">
    <source>
        <dbReference type="ARBA" id="ARBA00023136"/>
    </source>
</evidence>
<comment type="caution">
    <text evidence="9">The sequence shown here is derived from an EMBL/GenBank/DDBJ whole genome shotgun (WGS) entry which is preliminary data.</text>
</comment>
<keyword evidence="10" id="KW-1185">Reference proteome</keyword>
<comment type="similarity">
    <text evidence="2 8">Belongs to the glycosyltransferase 92 family.</text>
</comment>
<dbReference type="EMBL" id="JAXCGZ010016365">
    <property type="protein sequence ID" value="KAK7069465.1"/>
    <property type="molecule type" value="Genomic_DNA"/>
</dbReference>
<evidence type="ECO:0000256" key="5">
    <source>
        <dbReference type="ARBA" id="ARBA00022692"/>
    </source>
</evidence>
<keyword evidence="6" id="KW-1133">Transmembrane helix</keyword>
<evidence type="ECO:0000256" key="4">
    <source>
        <dbReference type="ARBA" id="ARBA00022679"/>
    </source>
</evidence>
<accession>A0AAN8WNN5</accession>
<sequence length="466" mass="52939">MLKQGETPRLPLACFFQDPVSSRQTESTMRKYQQLALTVTAAVSLIAFLFYKHEYERLRYTLEYLDTFGQPPSNDEAALPHCSFSTLHKVSTPPAGWVLVMSDLEVYSSFFDDQTGIGEPVVRTIAAVRKSQIVPSNLECLLWFETEDTPSHGSCIVEYAVERLHGHQTQEEDIDVLYILCSADNKKLMLSETPYMIQFMVDGLEPSKPIFIHESPSMKSIINKSAVCILPGESPVSSLSIIEFIAFYNIIGFDKFTTYGPVLTPLARMLLDKYSDESGIEYEEKQFASTNNFQLTLPVIKKVIEIDCMYRHRNTHENIIVVDLNQYVILEHKPTLQETLSLILGNQRHKRDIATFHLTSQYVCLDREHSTPGTLLLSQQTHTIGGLEEKGIAVLRPHLLTATRFNAKDGVSPDNQHVSAATIVVNHYSVCSDTDKHDDIHHLPSKRRYVEKLGKSLLYRKWLINQ</sequence>
<dbReference type="AlphaFoldDB" id="A0AAN8WNN5"/>
<dbReference type="Proteomes" id="UP001381693">
    <property type="component" value="Unassembled WGS sequence"/>
</dbReference>
<dbReference type="PANTHER" id="PTHR21461">
    <property type="entry name" value="GLYCOSYLTRANSFERASE FAMILY 92 PROTEIN"/>
    <property type="match status" value="1"/>
</dbReference>
<dbReference type="GO" id="GO:0005737">
    <property type="term" value="C:cytoplasm"/>
    <property type="evidence" value="ECO:0007669"/>
    <property type="project" value="TreeGrafter"/>
</dbReference>
<evidence type="ECO:0000313" key="9">
    <source>
        <dbReference type="EMBL" id="KAK7069465.1"/>
    </source>
</evidence>
<dbReference type="GO" id="GO:0016757">
    <property type="term" value="F:glycosyltransferase activity"/>
    <property type="evidence" value="ECO:0007669"/>
    <property type="project" value="UniProtKB-UniRule"/>
</dbReference>
<comment type="subcellular location">
    <subcellularLocation>
        <location evidence="1">Membrane</location>
        <topology evidence="1">Single-pass membrane protein</topology>
    </subcellularLocation>
</comment>
<evidence type="ECO:0000256" key="2">
    <source>
        <dbReference type="ARBA" id="ARBA00007647"/>
    </source>
</evidence>
<organism evidence="9 10">
    <name type="scientific">Halocaridina rubra</name>
    <name type="common">Hawaiian red shrimp</name>
    <dbReference type="NCBI Taxonomy" id="373956"/>
    <lineage>
        <taxon>Eukaryota</taxon>
        <taxon>Metazoa</taxon>
        <taxon>Ecdysozoa</taxon>
        <taxon>Arthropoda</taxon>
        <taxon>Crustacea</taxon>
        <taxon>Multicrustacea</taxon>
        <taxon>Malacostraca</taxon>
        <taxon>Eumalacostraca</taxon>
        <taxon>Eucarida</taxon>
        <taxon>Decapoda</taxon>
        <taxon>Pleocyemata</taxon>
        <taxon>Caridea</taxon>
        <taxon>Atyoidea</taxon>
        <taxon>Atyidae</taxon>
        <taxon>Halocaridina</taxon>
    </lineage>
</organism>
<keyword evidence="4 8" id="KW-0808">Transferase</keyword>
<keyword evidence="5" id="KW-0812">Transmembrane</keyword>